<sequence length="303" mass="34829">MRLSLLSSLLLTAAIASGAAAQPASEEPLEQAAAPRPPEPEPRAERQSRDADASPRPARSEWSERREQPREVEVMPQAPPPPREERAERFEPRQASPDPVAATAVARPRREDRGRPSEDVAGFERRANGAGGAGWRGGNDEGRSRIRDVPPSAGSPVYGNAIPSPVTVTRPSREVSPGSVTAGNLRDRVAADGLRRDRAGRDSWRRDWRQDRRYDWRRHRDRDRSRFHLSVYIDPFGWRYRDYDIGWQLPARYYASRYWILDPYSYRLPPVSGPYRWIRYHDDVLLVDLRTGRVLDRIRDFFW</sequence>
<feature type="region of interest" description="Disordered" evidence="1">
    <location>
        <begin position="17"/>
        <end position="183"/>
    </location>
</feature>
<evidence type="ECO:0000313" key="4">
    <source>
        <dbReference type="Proteomes" id="UP000831921"/>
    </source>
</evidence>
<keyword evidence="2" id="KW-0732">Signal</keyword>
<organism evidence="3 4">
    <name type="scientific">Sphingomonas glaciei</name>
    <dbReference type="NCBI Taxonomy" id="2938948"/>
    <lineage>
        <taxon>Bacteria</taxon>
        <taxon>Pseudomonadati</taxon>
        <taxon>Pseudomonadota</taxon>
        <taxon>Alphaproteobacteria</taxon>
        <taxon>Sphingomonadales</taxon>
        <taxon>Sphingomonadaceae</taxon>
        <taxon>Sphingomonas</taxon>
    </lineage>
</organism>
<feature type="signal peptide" evidence="2">
    <location>
        <begin position="1"/>
        <end position="21"/>
    </location>
</feature>
<feature type="compositionally biased region" description="Basic and acidic residues" evidence="1">
    <location>
        <begin position="82"/>
        <end position="92"/>
    </location>
</feature>
<evidence type="ECO:0000256" key="2">
    <source>
        <dbReference type="SAM" id="SignalP"/>
    </source>
</evidence>
<evidence type="ECO:0000256" key="1">
    <source>
        <dbReference type="SAM" id="MobiDB-lite"/>
    </source>
</evidence>
<name>A0ABY5MRM4_9SPHN</name>
<dbReference type="Pfam" id="PF11776">
    <property type="entry name" value="RcnB"/>
    <property type="match status" value="1"/>
</dbReference>
<feature type="compositionally biased region" description="Basic and acidic residues" evidence="1">
    <location>
        <begin position="108"/>
        <end position="127"/>
    </location>
</feature>
<feature type="compositionally biased region" description="Basic and acidic residues" evidence="1">
    <location>
        <begin position="38"/>
        <end position="73"/>
    </location>
</feature>
<accession>A0ABY5MRM4</accession>
<evidence type="ECO:0000313" key="3">
    <source>
        <dbReference type="EMBL" id="UUR07032.1"/>
    </source>
</evidence>
<keyword evidence="4" id="KW-1185">Reference proteome</keyword>
<reference evidence="3 4" key="1">
    <citation type="submission" date="2022-05" db="EMBL/GenBank/DDBJ databases">
        <title>S8-45 Sphingomonas ultraviolaceadurans.</title>
        <authorList>
            <person name="Liu Y."/>
        </authorList>
    </citation>
    <scope>NUCLEOTIDE SEQUENCE [LARGE SCALE GENOMIC DNA]</scope>
    <source>
        <strain evidence="3 4">S8-45</strain>
    </source>
</reference>
<feature type="compositionally biased region" description="Low complexity" evidence="1">
    <location>
        <begin position="93"/>
        <end position="106"/>
    </location>
</feature>
<dbReference type="EMBL" id="CP097253">
    <property type="protein sequence ID" value="UUR07032.1"/>
    <property type="molecule type" value="Genomic_DNA"/>
</dbReference>
<feature type="chain" id="PRO_5047115483" evidence="2">
    <location>
        <begin position="22"/>
        <end position="303"/>
    </location>
</feature>
<dbReference type="InterPro" id="IPR024572">
    <property type="entry name" value="RcnB"/>
</dbReference>
<feature type="compositionally biased region" description="Low complexity" evidence="1">
    <location>
        <begin position="17"/>
        <end position="34"/>
    </location>
</feature>
<dbReference type="Gene3D" id="3.10.450.160">
    <property type="entry name" value="inner membrane protein cigr"/>
    <property type="match status" value="1"/>
</dbReference>
<feature type="compositionally biased region" description="Basic and acidic residues" evidence="1">
    <location>
        <begin position="138"/>
        <end position="148"/>
    </location>
</feature>
<dbReference type="Proteomes" id="UP000831921">
    <property type="component" value="Chromosome"/>
</dbReference>
<dbReference type="RefSeq" id="WP_249454507.1">
    <property type="nucleotide sequence ID" value="NZ_CP097253.1"/>
</dbReference>
<gene>
    <name evidence="3" type="ORF">M1K48_08710</name>
</gene>
<protein>
    <submittedName>
        <fullName evidence="3">RcnB family protein</fullName>
    </submittedName>
</protein>
<proteinExistence type="predicted"/>